<dbReference type="InterPro" id="IPR029001">
    <property type="entry name" value="ITPase-like_fam"/>
</dbReference>
<dbReference type="AlphaFoldDB" id="A0A1H3YNM6"/>
<comment type="cofactor">
    <cofactor evidence="9">
        <name>a divalent metal cation</name>
        <dbReference type="ChEBI" id="CHEBI:60240"/>
    </cofactor>
</comment>
<sequence length="195" mass="21570">MPKIILASTSPYRRALLEKLNIAFESASPQVDETPLPDEDAPALVKRLAMDKAKSLAGDYPSHLIIGSDQVCVLNGQITGKPHDQERAVAQLRQASGSHVTFYTGLALYNSQSVRMHCLVEPYEVHFRTLTNKEIDNYIKKERPFDCAGSFKSEGLGITLFERLSGRDPNTLIGLPLIALLDLLRREGVNPLLIS</sequence>
<dbReference type="RefSeq" id="WP_026742734.1">
    <property type="nucleotide sequence ID" value="NZ_FNQS01000002.1"/>
</dbReference>
<evidence type="ECO:0000256" key="3">
    <source>
        <dbReference type="ARBA" id="ARBA00022801"/>
    </source>
</evidence>
<comment type="similarity">
    <text evidence="7 9">Belongs to the Maf family. YceF subfamily.</text>
</comment>
<dbReference type="CDD" id="cd00555">
    <property type="entry name" value="Maf"/>
    <property type="match status" value="1"/>
</dbReference>
<feature type="site" description="Important for substrate specificity" evidence="9">
    <location>
        <position position="12"/>
    </location>
</feature>
<dbReference type="GO" id="GO:0005737">
    <property type="term" value="C:cytoplasm"/>
    <property type="evidence" value="ECO:0007669"/>
    <property type="project" value="UniProtKB-SubCell"/>
</dbReference>
<evidence type="ECO:0000256" key="8">
    <source>
        <dbReference type="ARBA" id="ARBA00068163"/>
    </source>
</evidence>
<dbReference type="NCBIfam" id="TIGR00172">
    <property type="entry name" value="maf"/>
    <property type="match status" value="1"/>
</dbReference>
<evidence type="ECO:0000256" key="6">
    <source>
        <dbReference type="ARBA" id="ARBA00053369"/>
    </source>
</evidence>
<dbReference type="HAMAP" id="MF_00528">
    <property type="entry name" value="Maf"/>
    <property type="match status" value="1"/>
</dbReference>
<dbReference type="PANTHER" id="PTHR43213">
    <property type="entry name" value="BIFUNCTIONAL DTTP/UTP PYROPHOSPHATASE/METHYLTRANSFERASE PROTEIN-RELATED"/>
    <property type="match status" value="1"/>
</dbReference>
<dbReference type="PANTHER" id="PTHR43213:SF10">
    <property type="entry name" value="7-METHYL-GTP PYROPHOSPHATASE"/>
    <property type="match status" value="1"/>
</dbReference>
<evidence type="ECO:0000256" key="4">
    <source>
        <dbReference type="ARBA" id="ARBA00023080"/>
    </source>
</evidence>
<keyword evidence="4 9" id="KW-0546">Nucleotide metabolism</keyword>
<dbReference type="Gene3D" id="3.90.950.10">
    <property type="match status" value="1"/>
</dbReference>
<evidence type="ECO:0000256" key="5">
    <source>
        <dbReference type="ARBA" id="ARBA00050213"/>
    </source>
</evidence>
<dbReference type="GeneID" id="97763970"/>
<organism evidence="10 11">
    <name type="scientific">Lonsdalea quercina</name>
    <dbReference type="NCBI Taxonomy" id="71657"/>
    <lineage>
        <taxon>Bacteria</taxon>
        <taxon>Pseudomonadati</taxon>
        <taxon>Pseudomonadota</taxon>
        <taxon>Gammaproteobacteria</taxon>
        <taxon>Enterobacterales</taxon>
        <taxon>Pectobacteriaceae</taxon>
        <taxon>Lonsdalea</taxon>
    </lineage>
</organism>
<dbReference type="PIRSF" id="PIRSF006305">
    <property type="entry name" value="Maf"/>
    <property type="match status" value="1"/>
</dbReference>
<comment type="subcellular location">
    <subcellularLocation>
        <location evidence="1 9">Cytoplasm</location>
    </subcellularLocation>
</comment>
<dbReference type="EC" id="3.6.1.-" evidence="9"/>
<dbReference type="InterPro" id="IPR003697">
    <property type="entry name" value="Maf-like"/>
</dbReference>
<dbReference type="GO" id="GO:0009117">
    <property type="term" value="P:nucleotide metabolic process"/>
    <property type="evidence" value="ECO:0007669"/>
    <property type="project" value="UniProtKB-KW"/>
</dbReference>
<evidence type="ECO:0000256" key="9">
    <source>
        <dbReference type="HAMAP-Rule" id="MF_00528"/>
    </source>
</evidence>
<dbReference type="SUPFAM" id="SSF52972">
    <property type="entry name" value="ITPase-like"/>
    <property type="match status" value="1"/>
</dbReference>
<evidence type="ECO:0000256" key="1">
    <source>
        <dbReference type="ARBA" id="ARBA00004496"/>
    </source>
</evidence>
<protein>
    <recommendedName>
        <fullName evidence="8 9">7-methyl-GTP pyrophosphatase</fullName>
        <shortName evidence="9">m(7)GTP pyrophosphatase</shortName>
        <ecNumber evidence="9">3.6.1.-</ecNumber>
    </recommendedName>
</protein>
<evidence type="ECO:0000256" key="2">
    <source>
        <dbReference type="ARBA" id="ARBA00022490"/>
    </source>
</evidence>
<gene>
    <name evidence="10" type="ORF">SAMN02982996_01056</name>
</gene>
<keyword evidence="3 9" id="KW-0378">Hydrolase</keyword>
<keyword evidence="11" id="KW-1185">Reference proteome</keyword>
<feature type="active site" description="Proton acceptor" evidence="9">
    <location>
        <position position="69"/>
    </location>
</feature>
<feature type="site" description="Important for substrate specificity" evidence="9">
    <location>
        <position position="70"/>
    </location>
</feature>
<evidence type="ECO:0000313" key="11">
    <source>
        <dbReference type="Proteomes" id="UP000187280"/>
    </source>
</evidence>
<comment type="function">
    <text evidence="6 9">Nucleoside triphosphate pyrophosphatase that hydrolyzes 7-methyl-GTP (m(7)GTP). May have a dual role in cell division arrest and in preventing the incorporation of modified nucleotides into cellular nucleic acids.</text>
</comment>
<evidence type="ECO:0000313" key="10">
    <source>
        <dbReference type="EMBL" id="SEA13135.1"/>
    </source>
</evidence>
<dbReference type="Proteomes" id="UP000187280">
    <property type="component" value="Unassembled WGS sequence"/>
</dbReference>
<dbReference type="STRING" id="71657.SAMN02982996_01056"/>
<name>A0A1H3YNM6_9GAMM</name>
<feature type="site" description="Important for substrate specificity" evidence="9">
    <location>
        <position position="154"/>
    </location>
</feature>
<proteinExistence type="inferred from homology"/>
<reference evidence="10 11" key="1">
    <citation type="submission" date="2016-10" db="EMBL/GenBank/DDBJ databases">
        <authorList>
            <person name="de Groot N.N."/>
        </authorList>
    </citation>
    <scope>NUCLEOTIDE SEQUENCE [LARGE SCALE GENOMIC DNA]</scope>
    <source>
        <strain evidence="10 11">ATCC 29281</strain>
    </source>
</reference>
<comment type="catalytic activity">
    <reaction evidence="5 9">
        <text>N(7)-methyl-GTP + H2O = N(7)-methyl-GMP + diphosphate + H(+)</text>
        <dbReference type="Rhea" id="RHEA:58744"/>
        <dbReference type="ChEBI" id="CHEBI:15377"/>
        <dbReference type="ChEBI" id="CHEBI:15378"/>
        <dbReference type="ChEBI" id="CHEBI:33019"/>
        <dbReference type="ChEBI" id="CHEBI:58285"/>
        <dbReference type="ChEBI" id="CHEBI:87133"/>
    </reaction>
</comment>
<comment type="caution">
    <text evidence="9">Lacks conserved residue(s) required for the propagation of feature annotation.</text>
</comment>
<dbReference type="EMBL" id="FNQS01000002">
    <property type="protein sequence ID" value="SEA13135.1"/>
    <property type="molecule type" value="Genomic_DNA"/>
</dbReference>
<dbReference type="Pfam" id="PF02545">
    <property type="entry name" value="Maf"/>
    <property type="match status" value="1"/>
</dbReference>
<dbReference type="FunFam" id="3.90.950.10:FF:000005">
    <property type="entry name" value="7-methyl-GTP pyrophosphatase"/>
    <property type="match status" value="1"/>
</dbReference>
<evidence type="ECO:0000256" key="7">
    <source>
        <dbReference type="ARBA" id="ARBA00060749"/>
    </source>
</evidence>
<keyword evidence="2 9" id="KW-0963">Cytoplasm</keyword>
<dbReference type="GO" id="GO:0047429">
    <property type="term" value="F:nucleoside triphosphate diphosphatase activity"/>
    <property type="evidence" value="ECO:0007669"/>
    <property type="project" value="InterPro"/>
</dbReference>
<accession>A0A1H3YNM6</accession>